<dbReference type="EMBL" id="JWZX01003134">
    <property type="protein sequence ID" value="KOO24015.1"/>
    <property type="molecule type" value="Genomic_DNA"/>
</dbReference>
<protein>
    <submittedName>
        <fullName evidence="2">Uncharacterized protein</fullName>
    </submittedName>
</protein>
<feature type="region of interest" description="Disordered" evidence="1">
    <location>
        <begin position="59"/>
        <end position="101"/>
    </location>
</feature>
<accession>A0A0M0JC25</accession>
<evidence type="ECO:0000313" key="2">
    <source>
        <dbReference type="EMBL" id="KOO24015.1"/>
    </source>
</evidence>
<dbReference type="AlphaFoldDB" id="A0A0M0JC25"/>
<gene>
    <name evidence="2" type="ORF">Ctob_001580</name>
</gene>
<comment type="caution">
    <text evidence="2">The sequence shown here is derived from an EMBL/GenBank/DDBJ whole genome shotgun (WGS) entry which is preliminary data.</text>
</comment>
<sequence>MLALASGAAIFSSGFTAGVAAPALQVRMTGPQPQMMADISKFNNIWGFDSQKDIFDKWNPEKPRDYNNFNPFERNGDGAKADANGCFPGESRGYKSPNRPDVNWDQMQKEKVKMDDLQKSPKWGLKGKPGCYSMKWQEGLGAPP</sequence>
<proteinExistence type="predicted"/>
<keyword evidence="3" id="KW-1185">Reference proteome</keyword>
<name>A0A0M0JC25_9EUKA</name>
<reference evidence="3" key="1">
    <citation type="journal article" date="2015" name="PLoS Genet.">
        <title>Genome Sequence and Transcriptome Analyses of Chrysochromulina tobin: Metabolic Tools for Enhanced Algal Fitness in the Prominent Order Prymnesiales (Haptophyceae).</title>
        <authorList>
            <person name="Hovde B.T."/>
            <person name="Deodato C.R."/>
            <person name="Hunsperger H.M."/>
            <person name="Ryken S.A."/>
            <person name="Yost W."/>
            <person name="Jha R.K."/>
            <person name="Patterson J."/>
            <person name="Monnat R.J. Jr."/>
            <person name="Barlow S.B."/>
            <person name="Starkenburg S.R."/>
            <person name="Cattolico R.A."/>
        </authorList>
    </citation>
    <scope>NUCLEOTIDE SEQUENCE</scope>
    <source>
        <strain evidence="3">CCMP291</strain>
    </source>
</reference>
<evidence type="ECO:0000313" key="3">
    <source>
        <dbReference type="Proteomes" id="UP000037460"/>
    </source>
</evidence>
<evidence type="ECO:0000256" key="1">
    <source>
        <dbReference type="SAM" id="MobiDB-lite"/>
    </source>
</evidence>
<organism evidence="2 3">
    <name type="scientific">Chrysochromulina tobinii</name>
    <dbReference type="NCBI Taxonomy" id="1460289"/>
    <lineage>
        <taxon>Eukaryota</taxon>
        <taxon>Haptista</taxon>
        <taxon>Haptophyta</taxon>
        <taxon>Prymnesiophyceae</taxon>
        <taxon>Prymnesiales</taxon>
        <taxon>Chrysochromulinaceae</taxon>
        <taxon>Chrysochromulina</taxon>
    </lineage>
</organism>
<dbReference type="Proteomes" id="UP000037460">
    <property type="component" value="Unassembled WGS sequence"/>
</dbReference>